<proteinExistence type="predicted"/>
<evidence type="ECO:0000313" key="2">
    <source>
        <dbReference type="EMBL" id="CBY18434.1"/>
    </source>
</evidence>
<dbReference type="InParanoid" id="E4X565"/>
<protein>
    <submittedName>
        <fullName evidence="2">Uncharacterized protein</fullName>
    </submittedName>
</protein>
<dbReference type="EMBL" id="FN653025">
    <property type="protein sequence ID" value="CBY18434.1"/>
    <property type="molecule type" value="Genomic_DNA"/>
</dbReference>
<evidence type="ECO:0000313" key="3">
    <source>
        <dbReference type="Proteomes" id="UP000001307"/>
    </source>
</evidence>
<gene>
    <name evidence="2" type="ORF">GSOID_T00002295001</name>
</gene>
<organism evidence="2">
    <name type="scientific">Oikopleura dioica</name>
    <name type="common">Tunicate</name>
    <dbReference type="NCBI Taxonomy" id="34765"/>
    <lineage>
        <taxon>Eukaryota</taxon>
        <taxon>Metazoa</taxon>
        <taxon>Chordata</taxon>
        <taxon>Tunicata</taxon>
        <taxon>Appendicularia</taxon>
        <taxon>Copelata</taxon>
        <taxon>Oikopleuridae</taxon>
        <taxon>Oikopleura</taxon>
    </lineage>
</organism>
<name>E4X565_OIKDI</name>
<feature type="region of interest" description="Disordered" evidence="1">
    <location>
        <begin position="123"/>
        <end position="146"/>
    </location>
</feature>
<reference evidence="2" key="1">
    <citation type="journal article" date="2010" name="Science">
        <title>Plasticity of animal genome architecture unmasked by rapid evolution of a pelagic tunicate.</title>
        <authorList>
            <person name="Denoeud F."/>
            <person name="Henriet S."/>
            <person name="Mungpakdee S."/>
            <person name="Aury J.M."/>
            <person name="Da Silva C."/>
            <person name="Brinkmann H."/>
            <person name="Mikhaleva J."/>
            <person name="Olsen L.C."/>
            <person name="Jubin C."/>
            <person name="Canestro C."/>
            <person name="Bouquet J.M."/>
            <person name="Danks G."/>
            <person name="Poulain J."/>
            <person name="Campsteijn C."/>
            <person name="Adamski M."/>
            <person name="Cross I."/>
            <person name="Yadetie F."/>
            <person name="Muffato M."/>
            <person name="Louis A."/>
            <person name="Butcher S."/>
            <person name="Tsagkogeorga G."/>
            <person name="Konrad A."/>
            <person name="Singh S."/>
            <person name="Jensen M.F."/>
            <person name="Cong E.H."/>
            <person name="Eikeseth-Otteraa H."/>
            <person name="Noel B."/>
            <person name="Anthouard V."/>
            <person name="Porcel B.M."/>
            <person name="Kachouri-Lafond R."/>
            <person name="Nishino A."/>
            <person name="Ugolini M."/>
            <person name="Chourrout P."/>
            <person name="Nishida H."/>
            <person name="Aasland R."/>
            <person name="Huzurbazar S."/>
            <person name="Westhof E."/>
            <person name="Delsuc F."/>
            <person name="Lehrach H."/>
            <person name="Reinhardt R."/>
            <person name="Weissenbach J."/>
            <person name="Roy S.W."/>
            <person name="Artiguenave F."/>
            <person name="Postlethwait J.H."/>
            <person name="Manak J.R."/>
            <person name="Thompson E.M."/>
            <person name="Jaillon O."/>
            <person name="Du Pasquier L."/>
            <person name="Boudinot P."/>
            <person name="Liberles D.A."/>
            <person name="Volff J.N."/>
            <person name="Philippe H."/>
            <person name="Lenhard B."/>
            <person name="Roest Crollius H."/>
            <person name="Wincker P."/>
            <person name="Chourrout D."/>
        </authorList>
    </citation>
    <scope>NUCLEOTIDE SEQUENCE [LARGE SCALE GENOMIC DNA]</scope>
</reference>
<accession>E4X565</accession>
<dbReference type="AlphaFoldDB" id="E4X565"/>
<dbReference type="Proteomes" id="UP000001307">
    <property type="component" value="Unassembled WGS sequence"/>
</dbReference>
<evidence type="ECO:0000256" key="1">
    <source>
        <dbReference type="SAM" id="MobiDB-lite"/>
    </source>
</evidence>
<feature type="region of interest" description="Disordered" evidence="1">
    <location>
        <begin position="184"/>
        <end position="294"/>
    </location>
</feature>
<feature type="compositionally biased region" description="Polar residues" evidence="1">
    <location>
        <begin position="123"/>
        <end position="139"/>
    </location>
</feature>
<sequence>MEILPGLSKKAFNQPKPTPSTKICRPGEFVTRYPKHADDRAQIWKDIRLFGKSLLAFGKTFQRYRAYCKDSATIVPCHSFSDNTIHGIVDRLEYELSHTLRRCVPNFGWKWREAIDKIKAQLPKTSSPAPQITIPSQGENGRPGAIITGKAPATTQRYSTSSSIVVTTTTTSRTTTTTTVLTTTSKTTTTTEQTTTTTTTTTSTTTTSTTTTTTTTTTSTSTSTTTTSTTSTTTTTDSATTSEPYTDPAGTTSTTEWWTQTDTTATTTTEYTTFEPTTTSTTTTTPAPTTTSEAITSTPIFSEDYDRPDLPTKCPYNWMYNLYGRKGTRRLCNRESGECDLKHFAICTTPELGRLASGSCRRTEIVFKYNEIASEFSRLASSSRGKGDRSCMYLVESLPCKELRYKRIRSAEDFYLEFANTAAMVFDACGKDTYESKWTKQLNKLKDLIFTPCNDRGMSIHSESEINDSSNAVTGLCSPTKYGNKNSETFQDSLLLVSNESVAVEKFNRAVEIFEKSPFECNLTKHKVPCDLIRMPSSSPACELAVRVYQLGEFLRPNCPLEVGNELDNLTDDLLSAVEPISGQCSPAAFDAFKSALKRGKIETIENSLSSEIVRSQNAEVSTGRGRFMPGRMLCLLDTNVKLRYAVEVFESKEQGSKDHSAQLAKFKNYIDYLLDRRGCSINCEDFSSLFSVDSSPVRNVASLLKAARNAVKQVATSCLL</sequence>
<keyword evidence="3" id="KW-1185">Reference proteome</keyword>
<dbReference type="OrthoDB" id="10377302at2759"/>